<evidence type="ECO:0000313" key="2">
    <source>
        <dbReference type="Proteomes" id="UP000243799"/>
    </source>
</evidence>
<name>A0A1I1CPT8_9PSEU</name>
<protein>
    <submittedName>
        <fullName evidence="1">Beta-glucosidase</fullName>
    </submittedName>
</protein>
<proteinExistence type="predicted"/>
<accession>A0A1I1CPT8</accession>
<dbReference type="STRING" id="490629.SAMN05216266_1448"/>
<sequence>MSSESGGWILIRDVDLRRGARTMVGKVAKESRGESRIVVRAGGPRTGVYRGPDPGLH</sequence>
<reference evidence="2" key="1">
    <citation type="submission" date="2016-10" db="EMBL/GenBank/DDBJ databases">
        <authorList>
            <person name="Varghese N."/>
            <person name="Submissions S."/>
        </authorList>
    </citation>
    <scope>NUCLEOTIDE SEQUENCE [LARGE SCALE GENOMIC DNA]</scope>
    <source>
        <strain evidence="2">CGMCC 4.3568</strain>
    </source>
</reference>
<keyword evidence="2" id="KW-1185">Reference proteome</keyword>
<dbReference type="EMBL" id="FOKG01000044">
    <property type="protein sequence ID" value="SFB64517.1"/>
    <property type="molecule type" value="Genomic_DNA"/>
</dbReference>
<gene>
    <name evidence="1" type="ORF">SAMN05216266_1448</name>
</gene>
<organism evidence="1 2">
    <name type="scientific">Amycolatopsis marina</name>
    <dbReference type="NCBI Taxonomy" id="490629"/>
    <lineage>
        <taxon>Bacteria</taxon>
        <taxon>Bacillati</taxon>
        <taxon>Actinomycetota</taxon>
        <taxon>Actinomycetes</taxon>
        <taxon>Pseudonocardiales</taxon>
        <taxon>Pseudonocardiaceae</taxon>
        <taxon>Amycolatopsis</taxon>
    </lineage>
</organism>
<evidence type="ECO:0000313" key="1">
    <source>
        <dbReference type="EMBL" id="SFB64517.1"/>
    </source>
</evidence>
<dbReference type="Proteomes" id="UP000243799">
    <property type="component" value="Unassembled WGS sequence"/>
</dbReference>
<dbReference type="AlphaFoldDB" id="A0A1I1CPT8"/>